<dbReference type="GO" id="GO:0016020">
    <property type="term" value="C:membrane"/>
    <property type="evidence" value="ECO:0007669"/>
    <property type="project" value="InterPro"/>
</dbReference>
<evidence type="ECO:0000313" key="2">
    <source>
        <dbReference type="EMBL" id="HCO26683.1"/>
    </source>
</evidence>
<evidence type="ECO:0000256" key="1">
    <source>
        <dbReference type="SAM" id="Phobius"/>
    </source>
</evidence>
<evidence type="ECO:0000313" key="4">
    <source>
        <dbReference type="Proteomes" id="UP000263642"/>
    </source>
</evidence>
<dbReference type="InterPro" id="IPR034804">
    <property type="entry name" value="SQR/QFR_C/D"/>
</dbReference>
<accession>A0A517X7L8</accession>
<dbReference type="Proteomes" id="UP000263642">
    <property type="component" value="Unassembled WGS sequence"/>
</dbReference>
<dbReference type="InterPro" id="IPR011138">
    <property type="entry name" value="Cytochrome_b-558"/>
</dbReference>
<feature type="transmembrane region" description="Helical" evidence="1">
    <location>
        <begin position="192"/>
        <end position="211"/>
    </location>
</feature>
<name>A0A3D3RCZ0_9PLAN</name>
<dbReference type="Gene3D" id="1.20.1300.10">
    <property type="entry name" value="Fumarate reductase/succinate dehydrogenase, transmembrane subunit"/>
    <property type="match status" value="1"/>
</dbReference>
<proteinExistence type="predicted"/>
<feature type="transmembrane region" description="Helical" evidence="1">
    <location>
        <begin position="75"/>
        <end position="98"/>
    </location>
</feature>
<organism evidence="2 4">
    <name type="scientific">Gimesia maris</name>
    <dbReference type="NCBI Taxonomy" id="122"/>
    <lineage>
        <taxon>Bacteria</taxon>
        <taxon>Pseudomonadati</taxon>
        <taxon>Planctomycetota</taxon>
        <taxon>Planctomycetia</taxon>
        <taxon>Planctomycetales</taxon>
        <taxon>Planctomycetaceae</taxon>
        <taxon>Gimesia</taxon>
    </lineage>
</organism>
<dbReference type="NCBIfam" id="TIGR02046">
    <property type="entry name" value="sdhC_b558_fam"/>
    <property type="match status" value="1"/>
</dbReference>
<feature type="transmembrane region" description="Helical" evidence="1">
    <location>
        <begin position="137"/>
        <end position="154"/>
    </location>
</feature>
<keyword evidence="1" id="KW-0472">Membrane</keyword>
<dbReference type="SUPFAM" id="SSF81343">
    <property type="entry name" value="Fumarate reductase respiratory complex transmembrane subunits"/>
    <property type="match status" value="1"/>
</dbReference>
<dbReference type="EMBL" id="CP042910">
    <property type="protein sequence ID" value="QEG15427.1"/>
    <property type="molecule type" value="Genomic_DNA"/>
</dbReference>
<dbReference type="EMBL" id="DQAY01000167">
    <property type="protein sequence ID" value="HCO26683.1"/>
    <property type="molecule type" value="Genomic_DNA"/>
</dbReference>
<reference evidence="2 4" key="1">
    <citation type="journal article" date="2018" name="Nat. Biotechnol.">
        <title>A standardized bacterial taxonomy based on genome phylogeny substantially revises the tree of life.</title>
        <authorList>
            <person name="Parks D.H."/>
            <person name="Chuvochina M."/>
            <person name="Waite D.W."/>
            <person name="Rinke C."/>
            <person name="Skarshewski A."/>
            <person name="Chaumeil P.A."/>
            <person name="Hugenholtz P."/>
        </authorList>
    </citation>
    <scope>NUCLEOTIDE SEQUENCE [LARGE SCALE GENOMIC DNA]</scope>
    <source>
        <strain evidence="2">UBA9375</strain>
    </source>
</reference>
<dbReference type="AlphaFoldDB" id="A0A3D3RCZ0"/>
<keyword evidence="1" id="KW-1133">Transmembrane helix</keyword>
<dbReference type="CDD" id="cd03498">
    <property type="entry name" value="SQR_TypeB_2_TM"/>
    <property type="match status" value="1"/>
</dbReference>
<sequence>MVTKTAEKQQPSPTAGGKSATKWIMTLLSSSLGQKFVMGITGLLLCSFLVVHLAGNLLVYVGADAYNSYAHDLHSMLLLPVAETGLFLLLFAHIALAFKLTSDNRKARHISYHEKQSKIEEPPSFFGKTPMGRTSSWMFLSGSIILIFLIVHMIDMKLHLNPAVAYTVETPEGVVEADPYSIIVQVLGSWSAAVYIIGTIILGFHLSHGFWSAFQSLGLNHPKYTPWIKKFAILFAAVIAIGFASLPIWGLFIH</sequence>
<gene>
    <name evidence="2" type="ORF">DIT97_28080</name>
    <name evidence="3" type="ORF">GmarT_12670</name>
</gene>
<evidence type="ECO:0000313" key="3">
    <source>
        <dbReference type="EMBL" id="QEG15427.1"/>
    </source>
</evidence>
<evidence type="ECO:0000313" key="5">
    <source>
        <dbReference type="Proteomes" id="UP000322887"/>
    </source>
</evidence>
<reference evidence="3 5" key="2">
    <citation type="submission" date="2019-08" db="EMBL/GenBank/DDBJ databases">
        <title>Deep-cultivation of Planctomycetes and their phenomic and genomic characterization uncovers novel biology.</title>
        <authorList>
            <person name="Wiegand S."/>
            <person name="Jogler M."/>
            <person name="Boedeker C."/>
            <person name="Pinto D."/>
            <person name="Vollmers J."/>
            <person name="Rivas-Marin E."/>
            <person name="Kohn T."/>
            <person name="Peeters S.H."/>
            <person name="Heuer A."/>
            <person name="Rast P."/>
            <person name="Oberbeckmann S."/>
            <person name="Bunk B."/>
            <person name="Jeske O."/>
            <person name="Meyerdierks A."/>
            <person name="Storesund J.E."/>
            <person name="Kallscheuer N."/>
            <person name="Luecker S."/>
            <person name="Lage O.M."/>
            <person name="Pohl T."/>
            <person name="Merkel B.J."/>
            <person name="Hornburger P."/>
            <person name="Mueller R.-W."/>
            <person name="Bruemmer F."/>
            <person name="Labrenz M."/>
            <person name="Spormann A.M."/>
            <person name="Op den Camp H."/>
            <person name="Overmann J."/>
            <person name="Amann R."/>
            <person name="Jetten M.S.M."/>
            <person name="Mascher T."/>
            <person name="Medema M.H."/>
            <person name="Devos D.P."/>
            <person name="Kaster A.-K."/>
            <person name="Ovreas L."/>
            <person name="Rohde M."/>
            <person name="Galperin M.Y."/>
            <person name="Jogler C."/>
        </authorList>
    </citation>
    <scope>NUCLEOTIDE SEQUENCE [LARGE SCALE GENOMIC DNA]</scope>
    <source>
        <strain evidence="3 5">DSM 8797</strain>
    </source>
</reference>
<feature type="transmembrane region" description="Helical" evidence="1">
    <location>
        <begin position="36"/>
        <end position="63"/>
    </location>
</feature>
<accession>A0A3D3RCZ0</accession>
<keyword evidence="5" id="KW-1185">Reference proteome</keyword>
<feature type="transmembrane region" description="Helical" evidence="1">
    <location>
        <begin position="231"/>
        <end position="252"/>
    </location>
</feature>
<keyword evidence="1" id="KW-0812">Transmembrane</keyword>
<dbReference type="RefSeq" id="WP_002649466.1">
    <property type="nucleotide sequence ID" value="NZ_CAXBMG010000014.1"/>
</dbReference>
<protein>
    <submittedName>
        <fullName evidence="2">Succinate dehydrogenase</fullName>
    </submittedName>
</protein>
<dbReference type="Proteomes" id="UP000322887">
    <property type="component" value="Chromosome"/>
</dbReference>
<dbReference type="GeneID" id="98645909"/>